<name>A0A0B8QC67_9VIBR</name>
<dbReference type="Gene3D" id="3.40.1710.10">
    <property type="entry name" value="abc type-2 transporter like domain"/>
    <property type="match status" value="1"/>
</dbReference>
<evidence type="ECO:0000313" key="8">
    <source>
        <dbReference type="EMBL" id="GAM74517.1"/>
    </source>
</evidence>
<dbReference type="InterPro" id="IPR051449">
    <property type="entry name" value="ABC-2_transporter_component"/>
</dbReference>
<evidence type="ECO:0000256" key="5">
    <source>
        <dbReference type="ARBA" id="ARBA00023136"/>
    </source>
</evidence>
<evidence type="ECO:0000256" key="2">
    <source>
        <dbReference type="ARBA" id="ARBA00022475"/>
    </source>
</evidence>
<dbReference type="Pfam" id="PF12698">
    <property type="entry name" value="ABC2_membrane_3"/>
    <property type="match status" value="1"/>
</dbReference>
<evidence type="ECO:0000256" key="3">
    <source>
        <dbReference type="ARBA" id="ARBA00022692"/>
    </source>
</evidence>
<reference evidence="8 9" key="1">
    <citation type="submission" date="2015-01" db="EMBL/GenBank/DDBJ databases">
        <title>Vibrio sp. C94 JCM 19241 whole genome shotgun sequence.</title>
        <authorList>
            <person name="Sawabe T."/>
            <person name="Meirelles P."/>
            <person name="Feng G."/>
            <person name="Sayaka M."/>
            <person name="Hattori M."/>
            <person name="Ohkuma M."/>
        </authorList>
    </citation>
    <scope>NUCLEOTIDE SEQUENCE [LARGE SCALE GENOMIC DNA]</scope>
    <source>
        <strain evidence="9">JCM 19241</strain>
    </source>
</reference>
<dbReference type="InterPro" id="IPR013525">
    <property type="entry name" value="ABC2_TM"/>
</dbReference>
<dbReference type="PANTHER" id="PTHR30294">
    <property type="entry name" value="MEMBRANE COMPONENT OF ABC TRANSPORTER YHHJ-RELATED"/>
    <property type="match status" value="1"/>
</dbReference>
<evidence type="ECO:0000256" key="6">
    <source>
        <dbReference type="SAM" id="Phobius"/>
    </source>
</evidence>
<dbReference type="GO" id="GO:0140359">
    <property type="term" value="F:ABC-type transporter activity"/>
    <property type="evidence" value="ECO:0007669"/>
    <property type="project" value="InterPro"/>
</dbReference>
<evidence type="ECO:0000256" key="4">
    <source>
        <dbReference type="ARBA" id="ARBA00022989"/>
    </source>
</evidence>
<evidence type="ECO:0000256" key="1">
    <source>
        <dbReference type="ARBA" id="ARBA00004651"/>
    </source>
</evidence>
<evidence type="ECO:0000259" key="7">
    <source>
        <dbReference type="Pfam" id="PF12698"/>
    </source>
</evidence>
<keyword evidence="4 6" id="KW-1133">Transmembrane helix</keyword>
<comment type="subcellular location">
    <subcellularLocation>
        <location evidence="1">Cell membrane</location>
        <topology evidence="1">Multi-pass membrane protein</topology>
    </subcellularLocation>
</comment>
<dbReference type="Proteomes" id="UP000031666">
    <property type="component" value="Unassembled WGS sequence"/>
</dbReference>
<gene>
    <name evidence="8" type="ORF">JCM19241_860</name>
</gene>
<sequence>MSWREILVEEFKAIISNPVVMLTVFGGVFFYSILYPLPYANQIPLEQKVTVVNLDKSKVSFDLERMVNAAPQVHLVSRAHSVEEAKQQFLKGEVSGIFVIPEHFYRDLLLGKAPTSLRWGCLFLLSLRHHSRRLSACWWHLGGRG</sequence>
<protein>
    <submittedName>
        <fullName evidence="8">ABC-type multidrug transport system</fullName>
    </submittedName>
</protein>
<dbReference type="EMBL" id="BBSC01000003">
    <property type="protein sequence ID" value="GAM74517.1"/>
    <property type="molecule type" value="Genomic_DNA"/>
</dbReference>
<dbReference type="STRING" id="1481914.JCM19241_860"/>
<dbReference type="AlphaFoldDB" id="A0A0B8QC67"/>
<keyword evidence="2" id="KW-1003">Cell membrane</keyword>
<keyword evidence="5 6" id="KW-0472">Membrane</keyword>
<proteinExistence type="predicted"/>
<dbReference type="PANTHER" id="PTHR30294:SF46">
    <property type="entry name" value="ABC TRANSPORTER PERMEASE"/>
    <property type="match status" value="1"/>
</dbReference>
<reference evidence="8 9" key="2">
    <citation type="submission" date="2015-01" db="EMBL/GenBank/DDBJ databases">
        <authorList>
            <consortium name="NBRP consortium"/>
            <person name="Sawabe T."/>
            <person name="Meirelles P."/>
            <person name="Feng G."/>
            <person name="Sayaka M."/>
            <person name="Hattori M."/>
            <person name="Ohkuma M."/>
        </authorList>
    </citation>
    <scope>NUCLEOTIDE SEQUENCE [LARGE SCALE GENOMIC DNA]</scope>
    <source>
        <strain evidence="9">JCM 19241</strain>
    </source>
</reference>
<dbReference type="GO" id="GO:0005886">
    <property type="term" value="C:plasma membrane"/>
    <property type="evidence" value="ECO:0007669"/>
    <property type="project" value="UniProtKB-SubCell"/>
</dbReference>
<feature type="domain" description="ABC-2 type transporter transmembrane" evidence="7">
    <location>
        <begin position="21"/>
        <end position="115"/>
    </location>
</feature>
<keyword evidence="3 6" id="KW-0812">Transmembrane</keyword>
<accession>A0A0B8QC67</accession>
<organism evidence="8 9">
    <name type="scientific">Vibrio ishigakensis</name>
    <dbReference type="NCBI Taxonomy" id="1481914"/>
    <lineage>
        <taxon>Bacteria</taxon>
        <taxon>Pseudomonadati</taxon>
        <taxon>Pseudomonadota</taxon>
        <taxon>Gammaproteobacteria</taxon>
        <taxon>Vibrionales</taxon>
        <taxon>Vibrionaceae</taxon>
        <taxon>Vibrio</taxon>
    </lineage>
</organism>
<evidence type="ECO:0000313" key="9">
    <source>
        <dbReference type="Proteomes" id="UP000031666"/>
    </source>
</evidence>
<comment type="caution">
    <text evidence="8">The sequence shown here is derived from an EMBL/GenBank/DDBJ whole genome shotgun (WGS) entry which is preliminary data.</text>
</comment>
<feature type="transmembrane region" description="Helical" evidence="6">
    <location>
        <begin position="20"/>
        <end position="38"/>
    </location>
</feature>